<dbReference type="KEGG" id="gtl:EP073_07225"/>
<dbReference type="AlphaFoldDB" id="A0A410JYD8"/>
<name>A0A410JYD8_9BACT</name>
<evidence type="ECO:0000313" key="2">
    <source>
        <dbReference type="EMBL" id="QAR33200.1"/>
    </source>
</evidence>
<gene>
    <name evidence="2" type="ORF">EP073_07225</name>
</gene>
<dbReference type="Proteomes" id="UP000287502">
    <property type="component" value="Chromosome"/>
</dbReference>
<dbReference type="RefSeq" id="WP_128466486.1">
    <property type="nucleotide sequence ID" value="NZ_CP035108.1"/>
</dbReference>
<organism evidence="2 3">
    <name type="scientific">Geovibrio thiophilus</name>
    <dbReference type="NCBI Taxonomy" id="139438"/>
    <lineage>
        <taxon>Bacteria</taxon>
        <taxon>Pseudomonadati</taxon>
        <taxon>Deferribacterota</taxon>
        <taxon>Deferribacteres</taxon>
        <taxon>Deferribacterales</taxon>
        <taxon>Geovibrionaceae</taxon>
        <taxon>Geovibrio</taxon>
    </lineage>
</organism>
<evidence type="ECO:0000313" key="3">
    <source>
        <dbReference type="Proteomes" id="UP000287502"/>
    </source>
</evidence>
<dbReference type="EMBL" id="CP035108">
    <property type="protein sequence ID" value="QAR33200.1"/>
    <property type="molecule type" value="Genomic_DNA"/>
</dbReference>
<evidence type="ECO:0000256" key="1">
    <source>
        <dbReference type="SAM" id="SignalP"/>
    </source>
</evidence>
<sequence length="247" mass="26929">MLLCFLFIFSTAAYGADSAFPPETLSHLDILNSGRITVIGSSPEGLKVNDALRRARIEAEEKAHAILSDLPVSGLRTLEDAALFDNESEHVFRELLSSLSSCKSKGIYDKAKKKGYYCLTGRIDPLEILAEKSSAAVKSEPDGTAAEYDSVIINAAVGVFVPALMNRIYAADGTEIWNRAFGHPVYVTDMPDAVTLLFQEGRRKPLSLNAERVASYTDVYLGKTASDELKRLLSAGTDVKIVFAFLK</sequence>
<keyword evidence="3" id="KW-1185">Reference proteome</keyword>
<accession>A0A410JYD8</accession>
<keyword evidence="1" id="KW-0732">Signal</keyword>
<reference evidence="2 3" key="1">
    <citation type="submission" date="2019-01" db="EMBL/GenBank/DDBJ databases">
        <title>Geovibrio thiophilus DSM 11263, complete genome.</title>
        <authorList>
            <person name="Spring S."/>
            <person name="Bunk B."/>
            <person name="Sproer C."/>
        </authorList>
    </citation>
    <scope>NUCLEOTIDE SEQUENCE [LARGE SCALE GENOMIC DNA]</scope>
    <source>
        <strain evidence="2 3">DSM 11263</strain>
    </source>
</reference>
<feature type="signal peptide" evidence="1">
    <location>
        <begin position="1"/>
        <end position="15"/>
    </location>
</feature>
<proteinExistence type="predicted"/>
<feature type="chain" id="PRO_5019106604" evidence="1">
    <location>
        <begin position="16"/>
        <end position="247"/>
    </location>
</feature>
<protein>
    <submittedName>
        <fullName evidence="2">Uncharacterized protein</fullName>
    </submittedName>
</protein>